<comment type="similarity">
    <text evidence="1">Belongs to the Frigida family.</text>
</comment>
<proteinExistence type="inferred from homology"/>
<protein>
    <recommendedName>
        <fullName evidence="1">FRIGIDA-like protein</fullName>
    </recommendedName>
</protein>
<organism evidence="2">
    <name type="scientific">Daucus carota subsp. sativus</name>
    <name type="common">Carrot</name>
    <dbReference type="NCBI Taxonomy" id="79200"/>
    <lineage>
        <taxon>Eukaryota</taxon>
        <taxon>Viridiplantae</taxon>
        <taxon>Streptophyta</taxon>
        <taxon>Embryophyta</taxon>
        <taxon>Tracheophyta</taxon>
        <taxon>Spermatophyta</taxon>
        <taxon>Magnoliopsida</taxon>
        <taxon>eudicotyledons</taxon>
        <taxon>Gunneridae</taxon>
        <taxon>Pentapetalae</taxon>
        <taxon>asterids</taxon>
        <taxon>campanulids</taxon>
        <taxon>Apiales</taxon>
        <taxon>Apiaceae</taxon>
        <taxon>Apioideae</taxon>
        <taxon>Scandiceae</taxon>
        <taxon>Daucinae</taxon>
        <taxon>Daucus</taxon>
        <taxon>Daucus sect. Daucus</taxon>
    </lineage>
</organism>
<keyword evidence="1" id="KW-0217">Developmental protein</keyword>
<evidence type="ECO:0000256" key="1">
    <source>
        <dbReference type="RuleBase" id="RU364012"/>
    </source>
</evidence>
<dbReference type="Gramene" id="KZN09317">
    <property type="protein sequence ID" value="KZN09317"/>
    <property type="gene ID" value="DCAR_001973"/>
</dbReference>
<gene>
    <name evidence="2" type="ORF">DCAR_001973</name>
    <name evidence="3" type="ORF">DCAR_0102013</name>
</gene>
<accession>A0A162AHU8</accession>
<dbReference type="EMBL" id="CP093343">
    <property type="protein sequence ID" value="WOG82845.1"/>
    <property type="molecule type" value="Genomic_DNA"/>
</dbReference>
<evidence type="ECO:0000313" key="3">
    <source>
        <dbReference type="EMBL" id="WOG82845.1"/>
    </source>
</evidence>
<dbReference type="AlphaFoldDB" id="A0A162AHU8"/>
<dbReference type="Gramene" id="KZN09316">
    <property type="protein sequence ID" value="KZN09316"/>
    <property type="gene ID" value="DCAR_001972"/>
</dbReference>
<keyword evidence="1" id="KW-0221">Differentiation</keyword>
<name>A0A162AHU8_DAUCS</name>
<keyword evidence="1" id="KW-0287">Flowering</keyword>
<reference evidence="2" key="1">
    <citation type="journal article" date="2016" name="Nat. Genet.">
        <title>A high-quality carrot genome assembly provides new insights into carotenoid accumulation and asterid genome evolution.</title>
        <authorList>
            <person name="Iorizzo M."/>
            <person name="Ellison S."/>
            <person name="Senalik D."/>
            <person name="Zeng P."/>
            <person name="Satapoomin P."/>
            <person name="Huang J."/>
            <person name="Bowman M."/>
            <person name="Iovene M."/>
            <person name="Sanseverino W."/>
            <person name="Cavagnaro P."/>
            <person name="Yildiz M."/>
            <person name="Macko-Podgorni A."/>
            <person name="Moranska E."/>
            <person name="Grzebelus E."/>
            <person name="Grzebelus D."/>
            <person name="Ashrafi H."/>
            <person name="Zheng Z."/>
            <person name="Cheng S."/>
            <person name="Spooner D."/>
            <person name="Van Deynze A."/>
            <person name="Simon P."/>
        </authorList>
    </citation>
    <scope>NUCLEOTIDE SEQUENCE [LARGE SCALE GENOMIC DNA]</scope>
    <source>
        <tissue evidence="2">Leaf</tissue>
    </source>
</reference>
<dbReference type="InterPro" id="IPR012474">
    <property type="entry name" value="Frigida"/>
</dbReference>
<keyword evidence="4" id="KW-1185">Reference proteome</keyword>
<evidence type="ECO:0000313" key="4">
    <source>
        <dbReference type="Proteomes" id="UP000077755"/>
    </source>
</evidence>
<dbReference type="GO" id="GO:0009908">
    <property type="term" value="P:flower development"/>
    <property type="evidence" value="ECO:0007669"/>
    <property type="project" value="UniProtKB-KW"/>
</dbReference>
<sequence length="84" mass="9481">MEEKIKELEIKTKKSSSIEFSIVKPEPWSDDGSYADIRFSVTMDGNNLLLYLINHKGDLDSMSDEVYEALGKLMEPGKLVLDAL</sequence>
<reference evidence="3" key="2">
    <citation type="submission" date="2022-03" db="EMBL/GenBank/DDBJ databases">
        <title>Draft title - Genomic analysis of global carrot germplasm unveils the trajectory of domestication and the origin of high carotenoid orange carrot.</title>
        <authorList>
            <person name="Iorizzo M."/>
            <person name="Ellison S."/>
            <person name="Senalik D."/>
            <person name="Macko-Podgorni A."/>
            <person name="Grzebelus D."/>
            <person name="Bostan H."/>
            <person name="Rolling W."/>
            <person name="Curaba J."/>
            <person name="Simon P."/>
        </authorList>
    </citation>
    <scope>NUCLEOTIDE SEQUENCE</scope>
    <source>
        <tissue evidence="3">Leaf</tissue>
    </source>
</reference>
<dbReference type="GO" id="GO:0030154">
    <property type="term" value="P:cell differentiation"/>
    <property type="evidence" value="ECO:0007669"/>
    <property type="project" value="UniProtKB-KW"/>
</dbReference>
<dbReference type="Pfam" id="PF07899">
    <property type="entry name" value="Frigida"/>
    <property type="match status" value="1"/>
</dbReference>
<dbReference type="Proteomes" id="UP000077755">
    <property type="component" value="Chromosome 1"/>
</dbReference>
<evidence type="ECO:0000313" key="2">
    <source>
        <dbReference type="EMBL" id="KZN09317.1"/>
    </source>
</evidence>
<dbReference type="EMBL" id="LNRQ01000001">
    <property type="protein sequence ID" value="KZN09317.1"/>
    <property type="molecule type" value="Genomic_DNA"/>
</dbReference>